<feature type="domain" description="Thiazole synthase ThiG" evidence="9">
    <location>
        <begin position="13"/>
        <end position="262"/>
    </location>
</feature>
<feature type="binding site" evidence="8">
    <location>
        <position position="170"/>
    </location>
    <ligand>
        <name>1-deoxy-D-xylulose 5-phosphate</name>
        <dbReference type="ChEBI" id="CHEBI:57792"/>
    </ligand>
</feature>
<feature type="binding site" evidence="8">
    <location>
        <begin position="197"/>
        <end position="198"/>
    </location>
    <ligand>
        <name>1-deoxy-D-xylulose 5-phosphate</name>
        <dbReference type="ChEBI" id="CHEBI:57792"/>
    </ligand>
</feature>
<comment type="pathway">
    <text evidence="2 8">Cofactor biosynthesis; thiamine diphosphate biosynthesis.</text>
</comment>
<dbReference type="GO" id="GO:1990107">
    <property type="term" value="F:thiazole synthase activity"/>
    <property type="evidence" value="ECO:0007669"/>
    <property type="project" value="UniProtKB-EC"/>
</dbReference>
<feature type="binding site" evidence="8">
    <location>
        <begin position="219"/>
        <end position="220"/>
    </location>
    <ligand>
        <name>1-deoxy-D-xylulose 5-phosphate</name>
        <dbReference type="ChEBI" id="CHEBI:57792"/>
    </ligand>
</feature>
<dbReference type="InterPro" id="IPR013785">
    <property type="entry name" value="Aldolase_TIM"/>
</dbReference>
<keyword evidence="11" id="KW-1185">Reference proteome</keyword>
<comment type="catalytic activity">
    <reaction evidence="7 8">
        <text>[ThiS sulfur-carrier protein]-C-terminal-Gly-aminoethanethioate + 2-iminoacetate + 1-deoxy-D-xylulose 5-phosphate = [ThiS sulfur-carrier protein]-C-terminal Gly-Gly + 2-[(2R,5Z)-2-carboxy-4-methylthiazol-5(2H)-ylidene]ethyl phosphate + 2 H2O + H(+)</text>
        <dbReference type="Rhea" id="RHEA:26297"/>
        <dbReference type="Rhea" id="RHEA-COMP:12909"/>
        <dbReference type="Rhea" id="RHEA-COMP:19908"/>
        <dbReference type="ChEBI" id="CHEBI:15377"/>
        <dbReference type="ChEBI" id="CHEBI:15378"/>
        <dbReference type="ChEBI" id="CHEBI:57792"/>
        <dbReference type="ChEBI" id="CHEBI:62899"/>
        <dbReference type="ChEBI" id="CHEBI:77846"/>
        <dbReference type="ChEBI" id="CHEBI:90778"/>
        <dbReference type="ChEBI" id="CHEBI:232372"/>
        <dbReference type="EC" id="2.8.1.10"/>
    </reaction>
</comment>
<comment type="caution">
    <text evidence="10">The sequence shown here is derived from an EMBL/GenBank/DDBJ whole genome shotgun (WGS) entry which is preliminary data.</text>
</comment>
<dbReference type="InterPro" id="IPR033983">
    <property type="entry name" value="Thiazole_synthase_ThiG"/>
</dbReference>
<sequence>MMSDVYRNDALVIAGERIPSRLWLGTSLYPSPEIMRQSLQAAWPGFVTASARRQTARQSQDNGHWEFIEDWLHKSGSLLLPNTAGCHSAREAILMANMTRELFDTSWIKLEVIGDDYSLQPHPFELLEAARELVSQGFKVLPYCTEDLVLCEKLLEAGCPAVMPWGAPIGTGRGLQNIQGLKTLRQRLPQAVMVIDAGIGRPSQAMQAMEMGFDAVLLNTAVAKADDPVAMATAFSSAVNAGRLAWLAGMMAEREQASPSTPVPGLPFWHQFDASGETA</sequence>
<dbReference type="AlphaFoldDB" id="A0A9X3EBR9"/>
<evidence type="ECO:0000256" key="8">
    <source>
        <dbReference type="HAMAP-Rule" id="MF_00443"/>
    </source>
</evidence>
<gene>
    <name evidence="8" type="primary">thiG</name>
    <name evidence="10" type="ORF">OUO13_05590</name>
</gene>
<evidence type="ECO:0000259" key="9">
    <source>
        <dbReference type="Pfam" id="PF05690"/>
    </source>
</evidence>
<evidence type="ECO:0000256" key="5">
    <source>
        <dbReference type="ARBA" id="ARBA00022977"/>
    </source>
</evidence>
<dbReference type="SUPFAM" id="SSF110399">
    <property type="entry name" value="ThiG-like"/>
    <property type="match status" value="1"/>
</dbReference>
<dbReference type="EC" id="2.8.1.10" evidence="3 8"/>
<accession>A0A9X3EBR9</accession>
<comment type="subunit">
    <text evidence="8">Homotetramer. Forms heterodimers with either ThiH or ThiS.</text>
</comment>
<dbReference type="EMBL" id="JAPNOA010000018">
    <property type="protein sequence ID" value="MCY0964649.1"/>
    <property type="molecule type" value="Genomic_DNA"/>
</dbReference>
<organism evidence="10 11">
    <name type="scientific">Parathalassolituus penaei</name>
    <dbReference type="NCBI Taxonomy" id="2997323"/>
    <lineage>
        <taxon>Bacteria</taxon>
        <taxon>Pseudomonadati</taxon>
        <taxon>Pseudomonadota</taxon>
        <taxon>Gammaproteobacteria</taxon>
        <taxon>Oceanospirillales</taxon>
        <taxon>Oceanospirillaceae</taxon>
        <taxon>Parathalassolituus</taxon>
    </lineage>
</organism>
<evidence type="ECO:0000256" key="2">
    <source>
        <dbReference type="ARBA" id="ARBA00004948"/>
    </source>
</evidence>
<dbReference type="GO" id="GO:0009229">
    <property type="term" value="P:thiamine diphosphate biosynthetic process"/>
    <property type="evidence" value="ECO:0007669"/>
    <property type="project" value="UniProtKB-UniRule"/>
</dbReference>
<name>A0A9X3EBR9_9GAMM</name>
<evidence type="ECO:0000256" key="4">
    <source>
        <dbReference type="ARBA" id="ARBA00022679"/>
    </source>
</evidence>
<dbReference type="PANTHER" id="PTHR34266">
    <property type="entry name" value="THIAZOLE SYNTHASE"/>
    <property type="match status" value="1"/>
</dbReference>
<keyword evidence="8" id="KW-0963">Cytoplasm</keyword>
<dbReference type="PANTHER" id="PTHR34266:SF2">
    <property type="entry name" value="THIAZOLE SYNTHASE"/>
    <property type="match status" value="1"/>
</dbReference>
<reference evidence="10" key="1">
    <citation type="submission" date="2022-11" db="EMBL/GenBank/DDBJ databases">
        <title>Parathalassolutuus dongxingensis gen. nov., sp. nov., a novel member of family Oceanospirillaceae isolated from a coastal shrimp pond in Guangxi, China.</title>
        <authorList>
            <person name="Chen H."/>
        </authorList>
    </citation>
    <scope>NUCLEOTIDE SEQUENCE</scope>
    <source>
        <strain evidence="10">G-43</strain>
    </source>
</reference>
<evidence type="ECO:0000256" key="6">
    <source>
        <dbReference type="ARBA" id="ARBA00023270"/>
    </source>
</evidence>
<evidence type="ECO:0000313" key="11">
    <source>
        <dbReference type="Proteomes" id="UP001150830"/>
    </source>
</evidence>
<evidence type="ECO:0000256" key="1">
    <source>
        <dbReference type="ARBA" id="ARBA00002834"/>
    </source>
</evidence>
<dbReference type="Gene3D" id="3.20.20.70">
    <property type="entry name" value="Aldolase class I"/>
    <property type="match status" value="1"/>
</dbReference>
<comment type="function">
    <text evidence="1 8">Catalyzes the rearrangement of 1-deoxy-D-xylulose 5-phosphate (DXP) to produce the thiazole phosphate moiety of thiamine. Sulfur is provided by the thiocarboxylate moiety of the carrier protein ThiS. In vitro, sulfur can be provided by H(2)S.</text>
</comment>
<evidence type="ECO:0000256" key="7">
    <source>
        <dbReference type="ARBA" id="ARBA00049897"/>
    </source>
</evidence>
<keyword evidence="5 8" id="KW-0784">Thiamine biosynthesis</keyword>
<comment type="similarity">
    <text evidence="8">Belongs to the ThiG family.</text>
</comment>
<dbReference type="Pfam" id="PF05690">
    <property type="entry name" value="ThiG"/>
    <property type="match status" value="1"/>
</dbReference>
<feature type="active site" description="Schiff-base intermediate with DXP" evidence="8">
    <location>
        <position position="109"/>
    </location>
</feature>
<dbReference type="CDD" id="cd04728">
    <property type="entry name" value="ThiG"/>
    <property type="match status" value="1"/>
</dbReference>
<evidence type="ECO:0000256" key="3">
    <source>
        <dbReference type="ARBA" id="ARBA00011960"/>
    </source>
</evidence>
<protein>
    <recommendedName>
        <fullName evidence="3 8">Thiazole synthase</fullName>
        <ecNumber evidence="3 8">2.8.1.10</ecNumber>
    </recommendedName>
</protein>
<dbReference type="Proteomes" id="UP001150830">
    <property type="component" value="Unassembled WGS sequence"/>
</dbReference>
<comment type="subcellular location">
    <subcellularLocation>
        <location evidence="8">Cytoplasm</location>
    </subcellularLocation>
</comment>
<dbReference type="InterPro" id="IPR008867">
    <property type="entry name" value="ThiG"/>
</dbReference>
<keyword evidence="6 8" id="KW-0704">Schiff base</keyword>
<proteinExistence type="inferred from homology"/>
<dbReference type="GO" id="GO:0005737">
    <property type="term" value="C:cytoplasm"/>
    <property type="evidence" value="ECO:0007669"/>
    <property type="project" value="UniProtKB-SubCell"/>
</dbReference>
<keyword evidence="4 8" id="KW-0808">Transferase</keyword>
<evidence type="ECO:0000313" key="10">
    <source>
        <dbReference type="EMBL" id="MCY0964649.1"/>
    </source>
</evidence>
<dbReference type="HAMAP" id="MF_00443">
    <property type="entry name" value="ThiG"/>
    <property type="match status" value="1"/>
</dbReference>